<dbReference type="EMBL" id="JBHSPH010000010">
    <property type="protein sequence ID" value="MFC5864863.1"/>
    <property type="molecule type" value="Genomic_DNA"/>
</dbReference>
<dbReference type="Pfam" id="PF03928">
    <property type="entry name" value="HbpS-like"/>
    <property type="match status" value="1"/>
</dbReference>
<dbReference type="RefSeq" id="WP_263332408.1">
    <property type="nucleotide sequence ID" value="NZ_JAGSYH010000001.1"/>
</dbReference>
<dbReference type="HAMAP" id="MF_00761">
    <property type="entry name" value="UPF0303"/>
    <property type="match status" value="1"/>
</dbReference>
<name>A0ABW1EN82_9BACT</name>
<evidence type="ECO:0000313" key="2">
    <source>
        <dbReference type="EMBL" id="MFC5864863.1"/>
    </source>
</evidence>
<dbReference type="InterPro" id="IPR005624">
    <property type="entry name" value="PduO/GlcC-like"/>
</dbReference>
<dbReference type="PANTHER" id="PTHR28255">
    <property type="match status" value="1"/>
</dbReference>
<dbReference type="InterPro" id="IPR010371">
    <property type="entry name" value="YBR137W-like"/>
</dbReference>
<dbReference type="PIRSF" id="PIRSF008757">
    <property type="entry name" value="UCP008757"/>
    <property type="match status" value="1"/>
</dbReference>
<gene>
    <name evidence="2" type="ORF">ACFPT7_21325</name>
</gene>
<sequence>MSIPDDLARIALQEQQLQFTSFDEQAAWELGSAIHQLGTARKLRIVVDVRRTGQPLFYAALPGTTPDNAEWVRRKSNVTLRFHRSSYAIALEMEEKKSTLHERYGLPIADYAGHGGSFPVRVHGAGFIGLVTVSGLPMRADHELAIEGLCAVLGYDYREFSLPVS</sequence>
<dbReference type="Gene3D" id="3.30.450.150">
    <property type="entry name" value="Haem-degrading domain"/>
    <property type="match status" value="1"/>
</dbReference>
<dbReference type="InterPro" id="IPR038084">
    <property type="entry name" value="PduO/GlcC-like_sf"/>
</dbReference>
<reference evidence="3" key="1">
    <citation type="journal article" date="2019" name="Int. J. Syst. Evol. Microbiol.">
        <title>The Global Catalogue of Microorganisms (GCM) 10K type strain sequencing project: providing services to taxonomists for standard genome sequencing and annotation.</title>
        <authorList>
            <consortium name="The Broad Institute Genomics Platform"/>
            <consortium name="The Broad Institute Genome Sequencing Center for Infectious Disease"/>
            <person name="Wu L."/>
            <person name="Ma J."/>
        </authorList>
    </citation>
    <scope>NUCLEOTIDE SEQUENCE [LARGE SCALE GENOMIC DNA]</scope>
    <source>
        <strain evidence="3">JCM 4087</strain>
    </source>
</reference>
<dbReference type="SUPFAM" id="SSF143744">
    <property type="entry name" value="GlcG-like"/>
    <property type="match status" value="1"/>
</dbReference>
<keyword evidence="3" id="KW-1185">Reference proteome</keyword>
<comment type="similarity">
    <text evidence="1">Belongs to the UPF0303 family.</text>
</comment>
<organism evidence="2 3">
    <name type="scientific">Acidicapsa dinghuensis</name>
    <dbReference type="NCBI Taxonomy" id="2218256"/>
    <lineage>
        <taxon>Bacteria</taxon>
        <taxon>Pseudomonadati</taxon>
        <taxon>Acidobacteriota</taxon>
        <taxon>Terriglobia</taxon>
        <taxon>Terriglobales</taxon>
        <taxon>Acidobacteriaceae</taxon>
        <taxon>Acidicapsa</taxon>
    </lineage>
</organism>
<evidence type="ECO:0000256" key="1">
    <source>
        <dbReference type="HAMAP-Rule" id="MF_00761"/>
    </source>
</evidence>
<comment type="caution">
    <text evidence="2">The sequence shown here is derived from an EMBL/GenBank/DDBJ whole genome shotgun (WGS) entry which is preliminary data.</text>
</comment>
<dbReference type="PANTHER" id="PTHR28255:SF1">
    <property type="entry name" value="UPF0303 PROTEIN YBR137W"/>
    <property type="match status" value="1"/>
</dbReference>
<dbReference type="NCBIfam" id="NF002696">
    <property type="entry name" value="PRK02487.1-5"/>
    <property type="match status" value="1"/>
</dbReference>
<accession>A0ABW1EN82</accession>
<evidence type="ECO:0000313" key="3">
    <source>
        <dbReference type="Proteomes" id="UP001596091"/>
    </source>
</evidence>
<protein>
    <recommendedName>
        <fullName evidence="1">UPF0303 protein ACFPT7_21325</fullName>
    </recommendedName>
</protein>
<proteinExistence type="inferred from homology"/>
<dbReference type="Proteomes" id="UP001596091">
    <property type="component" value="Unassembled WGS sequence"/>
</dbReference>